<evidence type="ECO:0000256" key="1">
    <source>
        <dbReference type="SAM" id="Phobius"/>
    </source>
</evidence>
<name>A0A927B276_9BACT</name>
<organism evidence="2 3">
    <name type="scientific">Spirosoma validum</name>
    <dbReference type="NCBI Taxonomy" id="2771355"/>
    <lineage>
        <taxon>Bacteria</taxon>
        <taxon>Pseudomonadati</taxon>
        <taxon>Bacteroidota</taxon>
        <taxon>Cytophagia</taxon>
        <taxon>Cytophagales</taxon>
        <taxon>Cytophagaceae</taxon>
        <taxon>Spirosoma</taxon>
    </lineage>
</organism>
<proteinExistence type="predicted"/>
<accession>A0A927B276</accession>
<evidence type="ECO:0000313" key="3">
    <source>
        <dbReference type="Proteomes" id="UP000653797"/>
    </source>
</evidence>
<dbReference type="Proteomes" id="UP000653797">
    <property type="component" value="Unassembled WGS sequence"/>
</dbReference>
<keyword evidence="1" id="KW-1133">Transmembrane helix</keyword>
<sequence>MSTDQSTWRISPIRFALILALIGLAVLTAYRLFRNSSPYQVEVFATSTGWGYDILNNGNPFIHQPTVPGQAGTVGFASQEQARRVGERVVEKLQETKALPTLTNDELRQLGVTIP</sequence>
<keyword evidence="1" id="KW-0812">Transmembrane</keyword>
<dbReference type="RefSeq" id="WP_191039624.1">
    <property type="nucleotide sequence ID" value="NZ_JACXAA010000004.1"/>
</dbReference>
<protein>
    <submittedName>
        <fullName evidence="2">DUF4907 domain-containing protein</fullName>
    </submittedName>
</protein>
<dbReference type="Pfam" id="PF16250">
    <property type="entry name" value="DUF4907"/>
    <property type="match status" value="1"/>
</dbReference>
<evidence type="ECO:0000313" key="2">
    <source>
        <dbReference type="EMBL" id="MBD2753991.1"/>
    </source>
</evidence>
<comment type="caution">
    <text evidence="2">The sequence shown here is derived from an EMBL/GenBank/DDBJ whole genome shotgun (WGS) entry which is preliminary data.</text>
</comment>
<gene>
    <name evidence="2" type="ORF">IC230_13875</name>
</gene>
<dbReference type="InterPro" id="IPR032593">
    <property type="entry name" value="DUF4907"/>
</dbReference>
<keyword evidence="1" id="KW-0472">Membrane</keyword>
<keyword evidence="3" id="KW-1185">Reference proteome</keyword>
<dbReference type="EMBL" id="JACXAA010000004">
    <property type="protein sequence ID" value="MBD2753991.1"/>
    <property type="molecule type" value="Genomic_DNA"/>
</dbReference>
<reference evidence="2" key="1">
    <citation type="submission" date="2020-09" db="EMBL/GenBank/DDBJ databases">
        <authorList>
            <person name="Kim M.K."/>
        </authorList>
    </citation>
    <scope>NUCLEOTIDE SEQUENCE</scope>
    <source>
        <strain evidence="2">BT704</strain>
    </source>
</reference>
<feature type="transmembrane region" description="Helical" evidence="1">
    <location>
        <begin position="12"/>
        <end position="33"/>
    </location>
</feature>
<dbReference type="AlphaFoldDB" id="A0A927B276"/>